<dbReference type="SUPFAM" id="SSF158472">
    <property type="entry name" value="HAMP domain-like"/>
    <property type="match status" value="1"/>
</dbReference>
<comment type="caution">
    <text evidence="17">The sequence shown here is derived from an EMBL/GenBank/DDBJ whole genome shotgun (WGS) entry which is preliminary data.</text>
</comment>
<keyword evidence="18" id="KW-1185">Reference proteome</keyword>
<dbReference type="GO" id="GO:0016301">
    <property type="term" value="F:kinase activity"/>
    <property type="evidence" value="ECO:0007669"/>
    <property type="project" value="UniProtKB-KW"/>
</dbReference>
<dbReference type="SUPFAM" id="SSF55874">
    <property type="entry name" value="ATPase domain of HSP90 chaperone/DNA topoisomerase II/histidine kinase"/>
    <property type="match status" value="1"/>
</dbReference>
<evidence type="ECO:0000256" key="6">
    <source>
        <dbReference type="ARBA" id="ARBA00022679"/>
    </source>
</evidence>
<keyword evidence="7" id="KW-0547">Nucleotide-binding</keyword>
<feature type="compositionally biased region" description="Basic and acidic residues" evidence="13">
    <location>
        <begin position="532"/>
        <end position="547"/>
    </location>
</feature>
<dbReference type="RefSeq" id="WP_087433672.1">
    <property type="nucleotide sequence ID" value="NZ_JAMDLV010000020.1"/>
</dbReference>
<dbReference type="InterPro" id="IPR003594">
    <property type="entry name" value="HATPase_dom"/>
</dbReference>
<evidence type="ECO:0000256" key="4">
    <source>
        <dbReference type="ARBA" id="ARBA00022475"/>
    </source>
</evidence>
<accession>A0ABT4DMX9</accession>
<evidence type="ECO:0000256" key="14">
    <source>
        <dbReference type="SAM" id="Phobius"/>
    </source>
</evidence>
<dbReference type="InterPro" id="IPR003660">
    <property type="entry name" value="HAMP_dom"/>
</dbReference>
<feature type="transmembrane region" description="Helical" evidence="14">
    <location>
        <begin position="12"/>
        <end position="32"/>
    </location>
</feature>
<dbReference type="Proteomes" id="UP001207626">
    <property type="component" value="Unassembled WGS sequence"/>
</dbReference>
<dbReference type="PROSITE" id="PS50109">
    <property type="entry name" value="HIS_KIN"/>
    <property type="match status" value="1"/>
</dbReference>
<keyword evidence="8 17" id="KW-0418">Kinase</keyword>
<evidence type="ECO:0000313" key="18">
    <source>
        <dbReference type="Proteomes" id="UP001207626"/>
    </source>
</evidence>
<keyword evidence="10" id="KW-0902">Two-component regulatory system</keyword>
<evidence type="ECO:0000256" key="1">
    <source>
        <dbReference type="ARBA" id="ARBA00000085"/>
    </source>
</evidence>
<evidence type="ECO:0000313" key="17">
    <source>
        <dbReference type="EMBL" id="MCY9518722.1"/>
    </source>
</evidence>
<dbReference type="Pfam" id="PF00672">
    <property type="entry name" value="HAMP"/>
    <property type="match status" value="1"/>
</dbReference>
<feature type="coiled-coil region" evidence="12">
    <location>
        <begin position="356"/>
        <end position="388"/>
    </location>
</feature>
<feature type="region of interest" description="Disordered" evidence="13">
    <location>
        <begin position="527"/>
        <end position="555"/>
    </location>
</feature>
<keyword evidence="6" id="KW-0808">Transferase</keyword>
<feature type="domain" description="Histidine kinase" evidence="15">
    <location>
        <begin position="470"/>
        <end position="595"/>
    </location>
</feature>
<keyword evidence="4" id="KW-1003">Cell membrane</keyword>
<dbReference type="EMBL" id="JAMDLW010000002">
    <property type="protein sequence ID" value="MCY9518722.1"/>
    <property type="molecule type" value="Genomic_DNA"/>
</dbReference>
<evidence type="ECO:0000256" key="5">
    <source>
        <dbReference type="ARBA" id="ARBA00022553"/>
    </source>
</evidence>
<evidence type="ECO:0000256" key="10">
    <source>
        <dbReference type="ARBA" id="ARBA00023012"/>
    </source>
</evidence>
<dbReference type="InterPro" id="IPR010559">
    <property type="entry name" value="Sig_transdc_His_kin_internal"/>
</dbReference>
<dbReference type="PRINTS" id="PR00344">
    <property type="entry name" value="BCTRLSENSOR"/>
</dbReference>
<name>A0ABT4DMX9_9BACL</name>
<evidence type="ECO:0000256" key="13">
    <source>
        <dbReference type="SAM" id="MobiDB-lite"/>
    </source>
</evidence>
<comment type="catalytic activity">
    <reaction evidence="1">
        <text>ATP + protein L-histidine = ADP + protein N-phospho-L-histidine.</text>
        <dbReference type="EC" id="2.7.13.3"/>
    </reaction>
</comment>
<dbReference type="InterPro" id="IPR004358">
    <property type="entry name" value="Sig_transdc_His_kin-like_C"/>
</dbReference>
<reference evidence="17 18" key="1">
    <citation type="submission" date="2022-05" db="EMBL/GenBank/DDBJ databases">
        <title>Genome Sequencing of Bee-Associated Microbes.</title>
        <authorList>
            <person name="Dunlap C."/>
        </authorList>
    </citation>
    <scope>NUCLEOTIDE SEQUENCE [LARGE SCALE GENOMIC DNA]</scope>
    <source>
        <strain evidence="17 18">NRRL NRS-1438</strain>
    </source>
</reference>
<evidence type="ECO:0000259" key="15">
    <source>
        <dbReference type="PROSITE" id="PS50109"/>
    </source>
</evidence>
<dbReference type="PANTHER" id="PTHR34220:SF7">
    <property type="entry name" value="SENSOR HISTIDINE KINASE YPDA"/>
    <property type="match status" value="1"/>
</dbReference>
<dbReference type="Pfam" id="PF02518">
    <property type="entry name" value="HATPase_c"/>
    <property type="match status" value="1"/>
</dbReference>
<dbReference type="EC" id="2.7.13.3" evidence="3"/>
<keyword evidence="9" id="KW-0067">ATP-binding</keyword>
<comment type="subcellular location">
    <subcellularLocation>
        <location evidence="2">Cell membrane</location>
        <topology evidence="2">Multi-pass membrane protein</topology>
    </subcellularLocation>
</comment>
<dbReference type="InterPro" id="IPR005467">
    <property type="entry name" value="His_kinase_dom"/>
</dbReference>
<evidence type="ECO:0000259" key="16">
    <source>
        <dbReference type="PROSITE" id="PS50885"/>
    </source>
</evidence>
<dbReference type="Gene3D" id="3.30.565.10">
    <property type="entry name" value="Histidine kinase-like ATPase, C-terminal domain"/>
    <property type="match status" value="1"/>
</dbReference>
<sequence length="606" mass="67315">MKWVARSLHRKLLLLLLACIIMPVMLLGYISYRTAWSITEEKTKQASLNTLRQISAILETMAQDAENMSVFLIGQHDVQQYLAKKERSSANDYLRMIGFLTNLAFSKDYIADIRIIPLNGNPELSNTTILTSSLFRHVPASPEYWEEHSAWWSPPLPIDTSLGRKRTVSLVRPIRDMNTFDTLGMLSIGIDGDAVAARLGNAVVEGGGTLILADKEGNIVASGADDAAEADWQPQLAPLGGAIAGNENEARFFEVGQGNGRHVIVGMKVPLAPWHVYAIIPYQTFSEQNRYVLQLTAMTVGVALLVIVAAVAYFVRRVTKPLVRLARSIGTVQPDSPFRPLPLTSQDEIGFVVRSYNRLSDNIRELTEQVKRNEAQKKEADLQALQAQIHPHFLYNTLSSVQWLAWMDGNGKIAEMVGALGDFLRFSLNRGLEYCTIGQEVEHVKNYMHIQSIRYPERFRFEVVLPVELGEALMLKLLLQPLIENALLHGILKPGAHGTNGCLHLEMAMTDEGEIRFIVRDNGVGMSPDEAESLRRQLRTGERRPPSDDAGAGSGYGLFNVQRRLQLHYGEGASLRIDSKEGEGTAVTFSIPAPGCACERGKEPYR</sequence>
<keyword evidence="14" id="KW-1133">Transmembrane helix</keyword>
<dbReference type="Gene3D" id="6.10.340.10">
    <property type="match status" value="1"/>
</dbReference>
<feature type="transmembrane region" description="Helical" evidence="14">
    <location>
        <begin position="291"/>
        <end position="315"/>
    </location>
</feature>
<evidence type="ECO:0000256" key="12">
    <source>
        <dbReference type="SAM" id="Coils"/>
    </source>
</evidence>
<evidence type="ECO:0000256" key="8">
    <source>
        <dbReference type="ARBA" id="ARBA00022777"/>
    </source>
</evidence>
<keyword evidence="12" id="KW-0175">Coiled coil</keyword>
<evidence type="ECO:0000256" key="2">
    <source>
        <dbReference type="ARBA" id="ARBA00004651"/>
    </source>
</evidence>
<feature type="domain" description="HAMP" evidence="16">
    <location>
        <begin position="316"/>
        <end position="368"/>
    </location>
</feature>
<dbReference type="SMART" id="SM00387">
    <property type="entry name" value="HATPase_c"/>
    <property type="match status" value="1"/>
</dbReference>
<dbReference type="Pfam" id="PF06580">
    <property type="entry name" value="His_kinase"/>
    <property type="match status" value="1"/>
</dbReference>
<protein>
    <recommendedName>
        <fullName evidence="3">histidine kinase</fullName>
        <ecNumber evidence="3">2.7.13.3</ecNumber>
    </recommendedName>
</protein>
<keyword evidence="5" id="KW-0597">Phosphoprotein</keyword>
<proteinExistence type="predicted"/>
<evidence type="ECO:0000256" key="7">
    <source>
        <dbReference type="ARBA" id="ARBA00022741"/>
    </source>
</evidence>
<dbReference type="InterPro" id="IPR036890">
    <property type="entry name" value="HATPase_C_sf"/>
</dbReference>
<evidence type="ECO:0000256" key="11">
    <source>
        <dbReference type="ARBA" id="ARBA00023136"/>
    </source>
</evidence>
<gene>
    <name evidence="17" type="ORF">M5X09_03395</name>
</gene>
<dbReference type="PANTHER" id="PTHR34220">
    <property type="entry name" value="SENSOR HISTIDINE KINASE YPDA"/>
    <property type="match status" value="1"/>
</dbReference>
<evidence type="ECO:0000256" key="9">
    <source>
        <dbReference type="ARBA" id="ARBA00022840"/>
    </source>
</evidence>
<keyword evidence="11 14" id="KW-0472">Membrane</keyword>
<keyword evidence="14" id="KW-0812">Transmembrane</keyword>
<dbReference type="InterPro" id="IPR050640">
    <property type="entry name" value="Bact_2-comp_sensor_kinase"/>
</dbReference>
<dbReference type="PROSITE" id="PS50885">
    <property type="entry name" value="HAMP"/>
    <property type="match status" value="1"/>
</dbReference>
<evidence type="ECO:0000256" key="3">
    <source>
        <dbReference type="ARBA" id="ARBA00012438"/>
    </source>
</evidence>
<dbReference type="SMART" id="SM00304">
    <property type="entry name" value="HAMP"/>
    <property type="match status" value="1"/>
</dbReference>
<organism evidence="17 18">
    <name type="scientific">Paenibacillus apiarius</name>
    <dbReference type="NCBI Taxonomy" id="46240"/>
    <lineage>
        <taxon>Bacteria</taxon>
        <taxon>Bacillati</taxon>
        <taxon>Bacillota</taxon>
        <taxon>Bacilli</taxon>
        <taxon>Bacillales</taxon>
        <taxon>Paenibacillaceae</taxon>
        <taxon>Paenibacillus</taxon>
    </lineage>
</organism>